<dbReference type="EMBL" id="JAOWKZ010000003">
    <property type="protein sequence ID" value="MCV2873405.1"/>
    <property type="molecule type" value="Genomic_DNA"/>
</dbReference>
<sequence>MVGASKILTVSYGTFSCTLEGFDDPFTTMKAIAEYFRELAADDRFFGAEPPTPDANMLHRIAEREIQRRVEAKVSDKGVVLRAERAPDVTAAQAEPAAAAPRPAMDLAAALAARARSVAPSAARASAADADADSIAAKLNRIRAVVNTAQDSTDSAFEDDDQTGDLAVAEPEPVGDFDFEIDLGDTVALDAAPAVDEPVAADDAPAVEAEEQHFAVEEPADLAELDAPEAAALLAEGEVMQAEDDGIVSEFDDMADGAEAVEEIAEAEAAAAVEVAPVAESAEPVQAEDIFAEDEAVEEEFVAEVGAVDETASTEGVLDLSAWRTDDDAPDMSGAAPEAPAVDETPAPQGRVYKIERADTAPAAEAAEDTSPAVEAASAEPESRTAIFAALADDIDGEEEQTDEPQNEELETAEDNDDALLAGIGAAIGDSGLEPDAEDELLRELAAVAREARRDAHEGRAILESTSRDDGASVERLMEEAKSKLEGDENRRRFTAISHLKAAVAATVADRQMKSQDDMPRDDRTDLDRYRDDLSKAVRPRRPETEQAPAAEQAPVAEQAAPEARPAPLVLVSEQRIDTPQGDNTSGAVRPSRVETAKFMRDDEADLDDIAMARAESAISPGDAKNFAEFAERLGATSLPELLEAAAAYTATVEGQPHFSRPQILRKVAHVSEDADYSREDGLRSFGMLLREGKIQKISRGQFMITEGSKFLSEDRTASR</sequence>
<feature type="region of interest" description="Disordered" evidence="1">
    <location>
        <begin position="361"/>
        <end position="434"/>
    </location>
</feature>
<dbReference type="RefSeq" id="WP_263740613.1">
    <property type="nucleotide sequence ID" value="NZ_JAOWKZ010000003.1"/>
</dbReference>
<evidence type="ECO:0000256" key="1">
    <source>
        <dbReference type="SAM" id="MobiDB-lite"/>
    </source>
</evidence>
<feature type="compositionally biased region" description="Low complexity" evidence="1">
    <location>
        <begin position="361"/>
        <end position="380"/>
    </location>
</feature>
<evidence type="ECO:0000313" key="3">
    <source>
        <dbReference type="Proteomes" id="UP001652564"/>
    </source>
</evidence>
<protein>
    <recommendedName>
        <fullName evidence="4">Lipoprotein</fullName>
    </recommendedName>
</protein>
<name>A0ABT2ZQG5_9RHOB</name>
<feature type="region of interest" description="Disordered" evidence="1">
    <location>
        <begin position="452"/>
        <end position="488"/>
    </location>
</feature>
<feature type="compositionally biased region" description="Basic and acidic residues" evidence="1">
    <location>
        <begin position="511"/>
        <end position="545"/>
    </location>
</feature>
<accession>A0ABT2ZQG5</accession>
<evidence type="ECO:0008006" key="4">
    <source>
        <dbReference type="Google" id="ProtNLM"/>
    </source>
</evidence>
<feature type="compositionally biased region" description="Low complexity" evidence="1">
    <location>
        <begin position="546"/>
        <end position="564"/>
    </location>
</feature>
<feature type="region of interest" description="Disordered" evidence="1">
    <location>
        <begin position="506"/>
        <end position="564"/>
    </location>
</feature>
<gene>
    <name evidence="2" type="ORF">OEZ71_13985</name>
</gene>
<feature type="compositionally biased region" description="Acidic residues" evidence="1">
    <location>
        <begin position="393"/>
        <end position="418"/>
    </location>
</feature>
<dbReference type="PROSITE" id="PS51257">
    <property type="entry name" value="PROKAR_LIPOPROTEIN"/>
    <property type="match status" value="1"/>
</dbReference>
<proteinExistence type="predicted"/>
<feature type="compositionally biased region" description="Low complexity" evidence="1">
    <location>
        <begin position="419"/>
        <end position="432"/>
    </location>
</feature>
<keyword evidence="3" id="KW-1185">Reference proteome</keyword>
<organism evidence="2 3">
    <name type="scientific">Albidovulum litorale</name>
    <dbReference type="NCBI Taxonomy" id="2984134"/>
    <lineage>
        <taxon>Bacteria</taxon>
        <taxon>Pseudomonadati</taxon>
        <taxon>Pseudomonadota</taxon>
        <taxon>Alphaproteobacteria</taxon>
        <taxon>Rhodobacterales</taxon>
        <taxon>Paracoccaceae</taxon>
        <taxon>Albidovulum</taxon>
    </lineage>
</organism>
<reference evidence="2 3" key="1">
    <citation type="submission" date="2022-10" db="EMBL/GenBank/DDBJ databases">
        <title>Defluviimonas sp. nov., isolated from ocean surface sediments.</title>
        <authorList>
            <person name="He W."/>
            <person name="Wang L."/>
            <person name="Zhang D.-F."/>
        </authorList>
    </citation>
    <scope>NUCLEOTIDE SEQUENCE [LARGE SCALE GENOMIC DNA]</scope>
    <source>
        <strain evidence="2 3">WL0050</strain>
    </source>
</reference>
<comment type="caution">
    <text evidence="2">The sequence shown here is derived from an EMBL/GenBank/DDBJ whole genome shotgun (WGS) entry which is preliminary data.</text>
</comment>
<evidence type="ECO:0000313" key="2">
    <source>
        <dbReference type="EMBL" id="MCV2873405.1"/>
    </source>
</evidence>
<feature type="region of interest" description="Disordered" evidence="1">
    <location>
        <begin position="325"/>
        <end position="348"/>
    </location>
</feature>
<dbReference type="Proteomes" id="UP001652564">
    <property type="component" value="Unassembled WGS sequence"/>
</dbReference>